<dbReference type="STRING" id="649760.HMPREF0971_02653"/>
<dbReference type="AlphaFoldDB" id="D1QUH0"/>
<dbReference type="GO" id="GO:0008168">
    <property type="term" value="F:methyltransferase activity"/>
    <property type="evidence" value="ECO:0007669"/>
    <property type="project" value="UniProtKB-KW"/>
</dbReference>
<dbReference type="HOGENOM" id="CLU_069348_0_0_10"/>
<dbReference type="Pfam" id="PF04072">
    <property type="entry name" value="LCM"/>
    <property type="match status" value="1"/>
</dbReference>
<dbReference type="PIRSF" id="PIRSF028177">
    <property type="entry name" value="Polyketide_synth_Omtfrase_TcmP"/>
    <property type="match status" value="1"/>
</dbReference>
<accession>D1QUH0</accession>
<evidence type="ECO:0000313" key="3">
    <source>
        <dbReference type="EMBL" id="EFB31094.1"/>
    </source>
</evidence>
<dbReference type="GO" id="GO:0032259">
    <property type="term" value="P:methylation"/>
    <property type="evidence" value="ECO:0007669"/>
    <property type="project" value="UniProtKB-KW"/>
</dbReference>
<dbReference type="Proteomes" id="UP000004079">
    <property type="component" value="Unassembled WGS sequence"/>
</dbReference>
<dbReference type="PANTHER" id="PTHR43619:SF2">
    <property type="entry name" value="S-ADENOSYL-L-METHIONINE-DEPENDENT METHYLTRANSFERASES SUPERFAMILY PROTEIN"/>
    <property type="match status" value="1"/>
</dbReference>
<dbReference type="InterPro" id="IPR016874">
    <property type="entry name" value="TcmP-like"/>
</dbReference>
<keyword evidence="2 3" id="KW-0808">Transferase</keyword>
<dbReference type="EMBL" id="ACUZ02000046">
    <property type="protein sequence ID" value="EFB31094.1"/>
    <property type="molecule type" value="Genomic_DNA"/>
</dbReference>
<dbReference type="RefSeq" id="WP_004374985.1">
    <property type="nucleotide sequence ID" value="NZ_GG703888.1"/>
</dbReference>
<dbReference type="PANTHER" id="PTHR43619">
    <property type="entry name" value="S-ADENOSYL-L-METHIONINE-DEPENDENT METHYLTRANSFERASE YKTD-RELATED"/>
    <property type="match status" value="1"/>
</dbReference>
<evidence type="ECO:0000256" key="2">
    <source>
        <dbReference type="ARBA" id="ARBA00022679"/>
    </source>
</evidence>
<sequence length="275" mass="32446">MVKSKLTNVSETMLITLWAKAEETKRADALLHDEKAVEIMEKIEYDFSKFNKAKFSQAGCCVRASLIDAEIRDFLYNHPDAVVIQLGAGIDARYERLHRPSITHWYDLDIEDAIRLRRQLLSESERNTYITSSMFDYGWTEIVKSHGKPILIIIEGVLMYFEPEKIKAFFHELCTRFDSATIVFDMLAFALVGHSGQHDSLRKVDKDIEFKWSLLNTRDMEAWNPKIKLEKEFYMSKYDHGRFPFVFRMLYKIPYFFRHYNQRVVKLAIKDMSLI</sequence>
<name>D1QUH0_9BACT</name>
<keyword evidence="1 3" id="KW-0489">Methyltransferase</keyword>
<comment type="caution">
    <text evidence="3">The sequence shown here is derived from an EMBL/GenBank/DDBJ whole genome shotgun (WGS) entry which is preliminary data.</text>
</comment>
<dbReference type="InterPro" id="IPR007213">
    <property type="entry name" value="Ppm1/Ppm2/Tcmp"/>
</dbReference>
<proteinExistence type="predicted"/>
<evidence type="ECO:0000313" key="4">
    <source>
        <dbReference type="Proteomes" id="UP000004079"/>
    </source>
</evidence>
<dbReference type="Gene3D" id="3.40.50.150">
    <property type="entry name" value="Vaccinia Virus protein VP39"/>
    <property type="match status" value="1"/>
</dbReference>
<dbReference type="InterPro" id="IPR029063">
    <property type="entry name" value="SAM-dependent_MTases_sf"/>
</dbReference>
<evidence type="ECO:0000256" key="1">
    <source>
        <dbReference type="ARBA" id="ARBA00022603"/>
    </source>
</evidence>
<reference evidence="3 4" key="1">
    <citation type="submission" date="2009-11" db="EMBL/GenBank/DDBJ databases">
        <authorList>
            <person name="Weinstock G."/>
            <person name="Sodergren E."/>
            <person name="Clifton S."/>
            <person name="Fulton L."/>
            <person name="Fulton B."/>
            <person name="Courtney L."/>
            <person name="Fronick C."/>
            <person name="Harrison M."/>
            <person name="Strong C."/>
            <person name="Farmer C."/>
            <person name="Delahaunty K."/>
            <person name="Markovic C."/>
            <person name="Hall O."/>
            <person name="Minx P."/>
            <person name="Tomlinson C."/>
            <person name="Mitreva M."/>
            <person name="Nelson J."/>
            <person name="Hou S."/>
            <person name="Wollam A."/>
            <person name="Pepin K.H."/>
            <person name="Johnson M."/>
            <person name="Bhonagiri V."/>
            <person name="Nash W.E."/>
            <person name="Warren W."/>
            <person name="Chinwalla A."/>
            <person name="Mardis E.R."/>
            <person name="Wilson R.K."/>
        </authorList>
    </citation>
    <scope>NUCLEOTIDE SEQUENCE [LARGE SCALE GENOMIC DNA]</scope>
    <source>
        <strain evidence="3 4">F0302</strain>
    </source>
</reference>
<organism evidence="3 4">
    <name type="scientific">Segatella oris F0302</name>
    <dbReference type="NCBI Taxonomy" id="649760"/>
    <lineage>
        <taxon>Bacteria</taxon>
        <taxon>Pseudomonadati</taxon>
        <taxon>Bacteroidota</taxon>
        <taxon>Bacteroidia</taxon>
        <taxon>Bacteroidales</taxon>
        <taxon>Prevotellaceae</taxon>
        <taxon>Segatella</taxon>
    </lineage>
</organism>
<gene>
    <name evidence="3" type="ORF">HMPREF0971_02653</name>
</gene>
<dbReference type="SUPFAM" id="SSF53335">
    <property type="entry name" value="S-adenosyl-L-methionine-dependent methyltransferases"/>
    <property type="match status" value="1"/>
</dbReference>
<protein>
    <submittedName>
        <fullName evidence="3">O-methyltransferase domain protein</fullName>
    </submittedName>
</protein>